<gene>
    <name evidence="5" type="ORF">KCV03_g4806</name>
</gene>
<reference evidence="5" key="1">
    <citation type="journal article" date="2021" name="J Fungi (Basel)">
        <title>Virulence traits and population genomics of the black yeast Aureobasidium melanogenum.</title>
        <authorList>
            <person name="Cernosa A."/>
            <person name="Sun X."/>
            <person name="Gostincar C."/>
            <person name="Fang C."/>
            <person name="Gunde-Cimerman N."/>
            <person name="Song Z."/>
        </authorList>
    </citation>
    <scope>NUCLEOTIDE SEQUENCE</scope>
    <source>
        <strain evidence="5">EXF-8016</strain>
    </source>
</reference>
<evidence type="ECO:0000313" key="6">
    <source>
        <dbReference type="Proteomes" id="UP000767238"/>
    </source>
</evidence>
<dbReference type="Pfam" id="PF22939">
    <property type="entry name" value="WHD_GPIID"/>
    <property type="match status" value="1"/>
</dbReference>
<evidence type="ECO:0000259" key="4">
    <source>
        <dbReference type="Pfam" id="PF24883"/>
    </source>
</evidence>
<evidence type="ECO:0000256" key="1">
    <source>
        <dbReference type="ARBA" id="ARBA00022737"/>
    </source>
</evidence>
<feature type="compositionally biased region" description="Low complexity" evidence="2">
    <location>
        <begin position="25"/>
        <end position="35"/>
    </location>
</feature>
<feature type="domain" description="Nephrocystin 3-like N-terminal" evidence="4">
    <location>
        <begin position="300"/>
        <end position="460"/>
    </location>
</feature>
<dbReference type="PANTHER" id="PTHR10039">
    <property type="entry name" value="AMELOGENIN"/>
    <property type="match status" value="1"/>
</dbReference>
<evidence type="ECO:0000256" key="2">
    <source>
        <dbReference type="SAM" id="MobiDB-lite"/>
    </source>
</evidence>
<dbReference type="Gene3D" id="3.40.50.300">
    <property type="entry name" value="P-loop containing nucleotide triphosphate hydrolases"/>
    <property type="match status" value="1"/>
</dbReference>
<feature type="region of interest" description="Disordered" evidence="2">
    <location>
        <begin position="2022"/>
        <end position="2046"/>
    </location>
</feature>
<feature type="region of interest" description="Disordered" evidence="2">
    <location>
        <begin position="16"/>
        <end position="38"/>
    </location>
</feature>
<proteinExistence type="predicted"/>
<dbReference type="Pfam" id="PF24883">
    <property type="entry name" value="NPHP3_N"/>
    <property type="match status" value="1"/>
</dbReference>
<reference evidence="5" key="2">
    <citation type="submission" date="2021-08" db="EMBL/GenBank/DDBJ databases">
        <authorList>
            <person name="Gostincar C."/>
            <person name="Sun X."/>
            <person name="Song Z."/>
            <person name="Gunde-Cimerman N."/>
        </authorList>
    </citation>
    <scope>NUCLEOTIDE SEQUENCE</scope>
    <source>
        <strain evidence="5">EXF-8016</strain>
    </source>
</reference>
<feature type="non-terminal residue" evidence="5">
    <location>
        <position position="1"/>
    </location>
</feature>
<dbReference type="Proteomes" id="UP000767238">
    <property type="component" value="Unassembled WGS sequence"/>
</dbReference>
<dbReference type="PANTHER" id="PTHR10039:SF9">
    <property type="entry name" value="NACHT DOMAIN PROTEIN (AFU_ORTHOLOGUE AFUA_2G01760)"/>
    <property type="match status" value="1"/>
</dbReference>
<feature type="compositionally biased region" description="Basic and acidic residues" evidence="2">
    <location>
        <begin position="2022"/>
        <end position="2034"/>
    </location>
</feature>
<comment type="caution">
    <text evidence="5">The sequence shown here is derived from an EMBL/GenBank/DDBJ whole genome shotgun (WGS) entry which is preliminary data.</text>
</comment>
<protein>
    <recommendedName>
        <fullName evidence="7">AAA+ ATPase domain-containing protein</fullName>
    </recommendedName>
</protein>
<dbReference type="InterPro" id="IPR056884">
    <property type="entry name" value="NPHP3-like_N"/>
</dbReference>
<evidence type="ECO:0008006" key="7">
    <source>
        <dbReference type="Google" id="ProtNLM"/>
    </source>
</evidence>
<feature type="domain" description="GPI inositol-deacylase winged helix" evidence="3">
    <location>
        <begin position="568"/>
        <end position="640"/>
    </location>
</feature>
<keyword evidence="1" id="KW-0677">Repeat</keyword>
<organism evidence="5 6">
    <name type="scientific">Aureobasidium melanogenum</name>
    <name type="common">Aureobasidium pullulans var. melanogenum</name>
    <dbReference type="NCBI Taxonomy" id="46634"/>
    <lineage>
        <taxon>Eukaryota</taxon>
        <taxon>Fungi</taxon>
        <taxon>Dikarya</taxon>
        <taxon>Ascomycota</taxon>
        <taxon>Pezizomycotina</taxon>
        <taxon>Dothideomycetes</taxon>
        <taxon>Dothideomycetidae</taxon>
        <taxon>Dothideales</taxon>
        <taxon>Saccotheciaceae</taxon>
        <taxon>Aureobasidium</taxon>
    </lineage>
</organism>
<dbReference type="EMBL" id="JAHFYH010000030">
    <property type="protein sequence ID" value="KAH0221939.1"/>
    <property type="molecule type" value="Genomic_DNA"/>
</dbReference>
<name>A0A9P8GJH7_AURME</name>
<dbReference type="InterPro" id="IPR054471">
    <property type="entry name" value="GPIID_WHD"/>
</dbReference>
<evidence type="ECO:0000313" key="5">
    <source>
        <dbReference type="EMBL" id="KAH0221939.1"/>
    </source>
</evidence>
<sequence>MEYQYQTPALDSLMVAKKRKDSAADDPSPQSPASSGILNRRLDSSSIAYQSFSNNASLMHTHDSHVMHMEARILKNFDTIDASLMGNMNIETFSDYIARERLSSMPCRGSLWDRVLRWAEFYALQIDNYAKKIESFVPESQYATKQIYTLLRSIVELGEANASALNTTFSIFYKLGLSLSFLASHQTQLSLSTDVREDVSRAFRDIHLLVFDVASHYQGSVRGLSHGAVTLDFTSLFREHLNNFENRKNRIMNHIWSHALGGDAARDVHEVRKWLDQRAFLLRSIPAESFTYASQYDEYTCEWFQQTLYDFSRGHEQILAITGPPGCGKSVLSSWIQERLQRRLGQKTHSTVMFSFDSDVPSETTSLALAKSLALQLMNIRIGNVRMFEAIVQAYNSKSSVDMEHHLWNAIDAAFSDSSEPTMIIIDGLDQLRDNKKQVCERISKLSTSHRSLKSIILSRPDTLPENDKIWTTFKIKPDHVHDDIQHIAKHKLRDCVAYHKKNDTDRQKFLEQLAKKAKGSFLWLLLAVNDLKPSQSPEVLDKNFGNLKETLDEIIKHCVKDESLADNDVKHMISFMMVTERPLSVNELYDVLQVDLQKKTNTRREIDLKSKFAKTSGLLRPDNAGLVKFLHPAIREYFIALQIKGERLLPHKEAHTDLTLRLLVYSKGCLSKPHDVSLEPLPQGDVERLFTEHDLLEYAVRNWTTHFRQSTLYKPTGTLGLSNDVKATFPTSPLMPLLEWTCWDAQFPTTELLPVHELALRIRSEVFQDKHVSTLQTFITCAYVFHMYSSPDTAAHYFVRASRICQHVLSKHNRITVTLTETFLTITDSMTFTSRTELVTFREEMLKFIITAYKETHGETSDVVIRFTKTLAEMYVSIHEEDRAAVCWKELRTVIVKKYGEGSEFEREISGKLMVVLKADHDHGHIEQYHYDIFSVGEDSAIVWNSARIQMFLKLAQGCEHRKEFHEAEELYVTLWTRLLSLCRSEHSHNVETRISMLQVAVEYVHFLTRQQRKEEAKNMLIVLWTEHKHFGCESETFYQQLMIIGKLMRSLELHNLSISVFERVSSFFKAVGKHESSYARECEDTMIKVIQETSEKHSSSSSRSESTDEMQSVVRRMFSSSTTTLSHETIKVARSAVHMHMKQENWSEAISLLTRTLDLMHFTGSWGGGVCLPNDYADESIEFALELGKCYTRSKRHSESLAVYLQLWQAVRSSCSIDDKRRTIILDVIIQNYTEHKRWRALVELHKDLLLEYRRCLGKSHERIIGLLYFLGDLTLEHGHGYPEDYYREIVEIIGTSNYKLSFKAYKRLSQIYYDESNWVELRIVCDVLWNLLTTQTKEYDYDENYVELLYIRYAYVLKHHNRNNGKADHKLLVLVAQQYRDICITKFGTSSSVAIRARIEHASVLMEDESTKVEAVAAYEEIITTTKNSKVVVDEKTMSMVKSRMTEAYVHVHRRGISSTETTEKAITVLQERLQQLKSIHGSAHSETLSILSELISMRYKTKKTVEDEHSIIRMLQENTIEIITKEQRSQVLFEAANTLAAMYITCGYHAHGLQLVQVARRQIITGHAGAKSGFKLDKSIGRVAFVFLVTFELALKGSSGHNYSEVMADWLTESVLFNNYSRCLTTQVKTEQLLLRSAHLRHFWHDRSRHEELEELDQHVFEIFDKQVGSALKTRPEMIKVFLTSLLIHIGSADAYDIQAARAASIAGDHRVEALVRSGKHQDAIEVAYCTFQFVKTQGGYQQAGLIGYGFKLAKYLTMKENISADIHTKMLQASREIMTEVLNACKTLKINFLQLHDHELNDLVELLGEQENYKELDIILESLWKSRSGQKNWSEDTMINLGERLVVSRHLASDKGHSHRAIHLAEDIAYNLRRVLGGLHPHTLKMSNLLSQLYTAANLHGEALNVHEEILQLIVSGDDGEERTIDTVNADTARQQVLLLKAAYQRNGGWVKSADFYKKLVTDLTKMFSKSADFKNLQPVKEWQAKPDNTTASIGVFEKPQQWMFVVKDDILPPKGGMHDHRSASEEGFQRAPQPIKKGKQTGWSLRRVSDLWGMRQARAGRLDAEITI</sequence>
<dbReference type="InterPro" id="IPR027417">
    <property type="entry name" value="P-loop_NTPase"/>
</dbReference>
<dbReference type="Gene3D" id="1.25.40.10">
    <property type="entry name" value="Tetratricopeptide repeat domain"/>
    <property type="match status" value="1"/>
</dbReference>
<evidence type="ECO:0000259" key="3">
    <source>
        <dbReference type="Pfam" id="PF22939"/>
    </source>
</evidence>
<dbReference type="OrthoDB" id="2546325at2759"/>
<accession>A0A9P8GJH7</accession>
<dbReference type="InterPro" id="IPR011990">
    <property type="entry name" value="TPR-like_helical_dom_sf"/>
</dbReference>
<dbReference type="SUPFAM" id="SSF52540">
    <property type="entry name" value="P-loop containing nucleoside triphosphate hydrolases"/>
    <property type="match status" value="1"/>
</dbReference>